<feature type="transmembrane region" description="Helical" evidence="6">
    <location>
        <begin position="12"/>
        <end position="31"/>
    </location>
</feature>
<dbReference type="PANTHER" id="PTHR43124">
    <property type="entry name" value="PURINE EFFLUX PUMP PBUE"/>
    <property type="match status" value="1"/>
</dbReference>
<feature type="transmembrane region" description="Helical" evidence="6">
    <location>
        <begin position="162"/>
        <end position="180"/>
    </location>
</feature>
<dbReference type="PANTHER" id="PTHR43124:SF3">
    <property type="entry name" value="CHLORAMPHENICOL EFFLUX PUMP RV0191"/>
    <property type="match status" value="1"/>
</dbReference>
<keyword evidence="2" id="KW-1003">Cell membrane</keyword>
<gene>
    <name evidence="8" type="ORF">CLV47_101399</name>
</gene>
<name>A0A2T1A6N8_9ACTN</name>
<feature type="transmembrane region" description="Helical" evidence="6">
    <location>
        <begin position="354"/>
        <end position="372"/>
    </location>
</feature>
<sequence>MDGRGRKPRVWALYAGGFLGPFGGGMTTTMLPEMGHSVHVGVADAALSITVYMVPFAAVLLISGSLAERWGKQRTLRAAYAVYIAASVLILFASSLGLILLGRGLQGIANAFVTPVLLAVLSDMASSERLGRTLGLFGSCQAAGQAMAPFAGGIAAELGWRWAFAASAVVGLVLMVMTPSGGARTAPAVEKGSGNVLRRGVIVAALAAAAAYLTMMGMLLLGALMASDTFGANPTMRGLVVASCGVAGLAAGPLVGSFTDRVGIRVAGAVLALVLAGAAVIAGLAPALIVMVLGMLIGGAANTGVRAATSVLAVRTVPNNRGGAVSFVLAFQFVGAAIAPVIWVPLYHANGDQVLAWAAGGAVVAAILLGVFSGTSRK</sequence>
<evidence type="ECO:0000256" key="1">
    <source>
        <dbReference type="ARBA" id="ARBA00004651"/>
    </source>
</evidence>
<feature type="transmembrane region" description="Helical" evidence="6">
    <location>
        <begin position="78"/>
        <end position="99"/>
    </location>
</feature>
<accession>A0A2T1A6N8</accession>
<reference evidence="8 9" key="1">
    <citation type="submission" date="2018-03" db="EMBL/GenBank/DDBJ databases">
        <title>Genomic Encyclopedia of Archaeal and Bacterial Type Strains, Phase II (KMG-II): from individual species to whole genera.</title>
        <authorList>
            <person name="Goeker M."/>
        </authorList>
    </citation>
    <scope>NUCLEOTIDE SEQUENCE [LARGE SCALE GENOMIC DNA]</scope>
    <source>
        <strain evidence="8 9">DSM 100065</strain>
    </source>
</reference>
<evidence type="ECO:0000259" key="7">
    <source>
        <dbReference type="PROSITE" id="PS50850"/>
    </source>
</evidence>
<dbReference type="Proteomes" id="UP000237752">
    <property type="component" value="Unassembled WGS sequence"/>
</dbReference>
<keyword evidence="5 6" id="KW-0472">Membrane</keyword>
<comment type="caution">
    <text evidence="8">The sequence shown here is derived from an EMBL/GenBank/DDBJ whole genome shotgun (WGS) entry which is preliminary data.</text>
</comment>
<dbReference type="InterPro" id="IPR050189">
    <property type="entry name" value="MFS_Efflux_Transporters"/>
</dbReference>
<dbReference type="PROSITE" id="PS50850">
    <property type="entry name" value="MFS"/>
    <property type="match status" value="1"/>
</dbReference>
<keyword evidence="9" id="KW-1185">Reference proteome</keyword>
<feature type="transmembrane region" description="Helical" evidence="6">
    <location>
        <begin position="236"/>
        <end position="255"/>
    </location>
</feature>
<feature type="transmembrane region" description="Helical" evidence="6">
    <location>
        <begin position="288"/>
        <end position="314"/>
    </location>
</feature>
<feature type="transmembrane region" description="Helical" evidence="6">
    <location>
        <begin position="201"/>
        <end position="224"/>
    </location>
</feature>
<dbReference type="InterPro" id="IPR011701">
    <property type="entry name" value="MFS"/>
</dbReference>
<evidence type="ECO:0000256" key="3">
    <source>
        <dbReference type="ARBA" id="ARBA00022692"/>
    </source>
</evidence>
<feature type="transmembrane region" description="Helical" evidence="6">
    <location>
        <begin position="105"/>
        <end position="122"/>
    </location>
</feature>
<proteinExistence type="predicted"/>
<dbReference type="InterPro" id="IPR036259">
    <property type="entry name" value="MFS_trans_sf"/>
</dbReference>
<dbReference type="GO" id="GO:0022857">
    <property type="term" value="F:transmembrane transporter activity"/>
    <property type="evidence" value="ECO:0007669"/>
    <property type="project" value="InterPro"/>
</dbReference>
<evidence type="ECO:0000256" key="6">
    <source>
        <dbReference type="SAM" id="Phobius"/>
    </source>
</evidence>
<dbReference type="Gene3D" id="1.20.1250.20">
    <property type="entry name" value="MFS general substrate transporter like domains"/>
    <property type="match status" value="2"/>
</dbReference>
<comment type="subcellular location">
    <subcellularLocation>
        <location evidence="1">Cell membrane</location>
        <topology evidence="1">Multi-pass membrane protein</topology>
    </subcellularLocation>
</comment>
<feature type="transmembrane region" description="Helical" evidence="6">
    <location>
        <begin position="326"/>
        <end position="348"/>
    </location>
</feature>
<protein>
    <submittedName>
        <fullName evidence="8">Putative MFS family arabinose efflux permease</fullName>
    </submittedName>
</protein>
<feature type="domain" description="Major facilitator superfamily (MFS) profile" evidence="7">
    <location>
        <begin position="9"/>
        <end position="377"/>
    </location>
</feature>
<organism evidence="8 9">
    <name type="scientific">Antricoccus suffuscus</name>
    <dbReference type="NCBI Taxonomy" id="1629062"/>
    <lineage>
        <taxon>Bacteria</taxon>
        <taxon>Bacillati</taxon>
        <taxon>Actinomycetota</taxon>
        <taxon>Actinomycetes</taxon>
        <taxon>Geodermatophilales</taxon>
        <taxon>Antricoccaceae</taxon>
        <taxon>Antricoccus</taxon>
    </lineage>
</organism>
<feature type="transmembrane region" description="Helical" evidence="6">
    <location>
        <begin position="43"/>
        <end position="66"/>
    </location>
</feature>
<dbReference type="GO" id="GO:0005886">
    <property type="term" value="C:plasma membrane"/>
    <property type="evidence" value="ECO:0007669"/>
    <property type="project" value="UniProtKB-SubCell"/>
</dbReference>
<evidence type="ECO:0000256" key="5">
    <source>
        <dbReference type="ARBA" id="ARBA00023136"/>
    </source>
</evidence>
<dbReference type="EMBL" id="PVUE01000001">
    <property type="protein sequence ID" value="PRZ44273.1"/>
    <property type="molecule type" value="Genomic_DNA"/>
</dbReference>
<dbReference type="InterPro" id="IPR020846">
    <property type="entry name" value="MFS_dom"/>
</dbReference>
<evidence type="ECO:0000256" key="2">
    <source>
        <dbReference type="ARBA" id="ARBA00022475"/>
    </source>
</evidence>
<dbReference type="Pfam" id="PF07690">
    <property type="entry name" value="MFS_1"/>
    <property type="match status" value="1"/>
</dbReference>
<keyword evidence="4 6" id="KW-1133">Transmembrane helix</keyword>
<dbReference type="SUPFAM" id="SSF103473">
    <property type="entry name" value="MFS general substrate transporter"/>
    <property type="match status" value="1"/>
</dbReference>
<keyword evidence="3 6" id="KW-0812">Transmembrane</keyword>
<evidence type="ECO:0000313" key="9">
    <source>
        <dbReference type="Proteomes" id="UP000237752"/>
    </source>
</evidence>
<feature type="transmembrane region" description="Helical" evidence="6">
    <location>
        <begin position="134"/>
        <end position="156"/>
    </location>
</feature>
<dbReference type="AlphaFoldDB" id="A0A2T1A6N8"/>
<evidence type="ECO:0000256" key="4">
    <source>
        <dbReference type="ARBA" id="ARBA00022989"/>
    </source>
</evidence>
<feature type="transmembrane region" description="Helical" evidence="6">
    <location>
        <begin position="262"/>
        <end position="282"/>
    </location>
</feature>
<evidence type="ECO:0000313" key="8">
    <source>
        <dbReference type="EMBL" id="PRZ44273.1"/>
    </source>
</evidence>